<feature type="compositionally biased region" description="Polar residues" evidence="1">
    <location>
        <begin position="284"/>
        <end position="297"/>
    </location>
</feature>
<dbReference type="SUPFAM" id="SSF56112">
    <property type="entry name" value="Protein kinase-like (PK-like)"/>
    <property type="match status" value="1"/>
</dbReference>
<dbReference type="InterPro" id="IPR011009">
    <property type="entry name" value="Kinase-like_dom_sf"/>
</dbReference>
<feature type="domain" description="Protein kinase" evidence="2">
    <location>
        <begin position="463"/>
        <end position="800"/>
    </location>
</feature>
<feature type="region of interest" description="Disordered" evidence="1">
    <location>
        <begin position="268"/>
        <end position="297"/>
    </location>
</feature>
<gene>
    <name evidence="3" type="ORF">QBC41DRAFT_144085</name>
</gene>
<dbReference type="PROSITE" id="PS50011">
    <property type="entry name" value="PROTEIN_KINASE_DOM"/>
    <property type="match status" value="1"/>
</dbReference>
<feature type="region of interest" description="Disordered" evidence="1">
    <location>
        <begin position="37"/>
        <end position="57"/>
    </location>
</feature>
<feature type="compositionally biased region" description="Acidic residues" evidence="1">
    <location>
        <begin position="37"/>
        <end position="55"/>
    </location>
</feature>
<dbReference type="InterPro" id="IPR000719">
    <property type="entry name" value="Prot_kinase_dom"/>
</dbReference>
<sequence>MTATLGLTVQIGDLFGVTTVDHIFPPEPESLEALGECEDDSDNEWSDDGSDANDSEMDKSWLGFDIEYLDEYNEDLDDKTNSPILPQQEGLDIWERIQPALKLPRNHAYLNHAYLDWSLSKPRNHSVAPLPNQYHPPGSEAEPTMLGEIAERPRFHCVPVHMLSAVRGVLSGELLIMSTMIRSGPGRDLCLVWTIILDSAMKIVPGESGSLIVDQDTTQVYGHVIGSEPSGNGHVAPMMSIFAQIKHRFDSEDVRVYRPSGEFKTRTSLNGLGNLGPDQKTRYDSTSPHVQTGADNSDGLSSEYEVLSYSLKLILSLDPGFDKLISDALMGAMVISTSGAMFFPRRRFQTILSPETVVTQLRNHFGAEVPDAHLHGYAARIWNETRPFIKIFAILNLLGKIDSILTFLSEDIADDDLPLVPGPRRRGMDFDLRPHARSSIELKLFQKWSIYQTQSFEAVQWRFLAPVLTSGGGLTPIQHYRLADKHVLPFIKIEPADHRFIHGGMYVSKVQIHPDHHNFPSQDNIFGTMDIGYYGSDLEQEAAVVNSIANETDHRHHHITPILAMISREEESGYRLLVPWPQATLSEYWKKINPAPTLTVEITRWFMTQCAGLATALLELDKTRTRLIRSSPEINPKSPALYHHGNIEPGSILWFPDSKSAINDMGKLRITGFGTFNRLYNERYKAPEVRLRGFESPTDADARSDVWSLGCIYLEFVTWLLGRWGFLSKVLGVSFQPSRRLRGESHSLDHDDLFRVIRDHFPAPPMVIRNLLEILEGEMLIRNPEKRITLSELSKKVAGLAEECAVVEKCCKPLNNYDPLCVANKTSAQKPFFLAASHTFDGRARDLKKMKFSYF</sequence>
<protein>
    <recommendedName>
        <fullName evidence="2">Protein kinase domain-containing protein</fullName>
    </recommendedName>
</protein>
<evidence type="ECO:0000259" key="2">
    <source>
        <dbReference type="PROSITE" id="PS50011"/>
    </source>
</evidence>
<dbReference type="Proteomes" id="UP001174997">
    <property type="component" value="Unassembled WGS sequence"/>
</dbReference>
<keyword evidence="4" id="KW-1185">Reference proteome</keyword>
<dbReference type="GO" id="GO:0005524">
    <property type="term" value="F:ATP binding"/>
    <property type="evidence" value="ECO:0007669"/>
    <property type="project" value="InterPro"/>
</dbReference>
<dbReference type="AlphaFoldDB" id="A0AA39ZL93"/>
<dbReference type="EMBL" id="JAULSY010000008">
    <property type="protein sequence ID" value="KAK0673176.1"/>
    <property type="molecule type" value="Genomic_DNA"/>
</dbReference>
<evidence type="ECO:0000313" key="3">
    <source>
        <dbReference type="EMBL" id="KAK0673176.1"/>
    </source>
</evidence>
<reference evidence="3" key="1">
    <citation type="submission" date="2023-06" db="EMBL/GenBank/DDBJ databases">
        <title>Genome-scale phylogeny and comparative genomics of the fungal order Sordariales.</title>
        <authorList>
            <consortium name="Lawrence Berkeley National Laboratory"/>
            <person name="Hensen N."/>
            <person name="Bonometti L."/>
            <person name="Westerberg I."/>
            <person name="Brannstrom I.O."/>
            <person name="Guillou S."/>
            <person name="Cros-Aarteil S."/>
            <person name="Calhoun S."/>
            <person name="Haridas S."/>
            <person name="Kuo A."/>
            <person name="Mondo S."/>
            <person name="Pangilinan J."/>
            <person name="Riley R."/>
            <person name="Labutti K."/>
            <person name="Andreopoulos B."/>
            <person name="Lipzen A."/>
            <person name="Chen C."/>
            <person name="Yanf M."/>
            <person name="Daum C."/>
            <person name="Ng V."/>
            <person name="Clum A."/>
            <person name="Steindorff A."/>
            <person name="Ohm R."/>
            <person name="Martin F."/>
            <person name="Silar P."/>
            <person name="Natvig D."/>
            <person name="Lalanne C."/>
            <person name="Gautier V."/>
            <person name="Ament-Velasquez S.L."/>
            <person name="Kruys A."/>
            <person name="Hutchinson M.I."/>
            <person name="Powell A.J."/>
            <person name="Barry K."/>
            <person name="Miller A.N."/>
            <person name="Grigoriev I.V."/>
            <person name="Debuchy R."/>
            <person name="Gladieux P."/>
            <person name="Thoren M.H."/>
            <person name="Johannesson H."/>
        </authorList>
    </citation>
    <scope>NUCLEOTIDE SEQUENCE</scope>
    <source>
        <strain evidence="3">CBS 307.81</strain>
    </source>
</reference>
<accession>A0AA39ZL93</accession>
<organism evidence="3 4">
    <name type="scientific">Cercophora samala</name>
    <dbReference type="NCBI Taxonomy" id="330535"/>
    <lineage>
        <taxon>Eukaryota</taxon>
        <taxon>Fungi</taxon>
        <taxon>Dikarya</taxon>
        <taxon>Ascomycota</taxon>
        <taxon>Pezizomycotina</taxon>
        <taxon>Sordariomycetes</taxon>
        <taxon>Sordariomycetidae</taxon>
        <taxon>Sordariales</taxon>
        <taxon>Lasiosphaeriaceae</taxon>
        <taxon>Cercophora</taxon>
    </lineage>
</organism>
<comment type="caution">
    <text evidence="3">The sequence shown here is derived from an EMBL/GenBank/DDBJ whole genome shotgun (WGS) entry which is preliminary data.</text>
</comment>
<name>A0AA39ZL93_9PEZI</name>
<dbReference type="Gene3D" id="1.10.510.10">
    <property type="entry name" value="Transferase(Phosphotransferase) domain 1"/>
    <property type="match status" value="1"/>
</dbReference>
<dbReference type="PANTHER" id="PTHR24359:SF1">
    <property type="entry name" value="INHIBITOR OF NUCLEAR FACTOR KAPPA-B KINASE EPSILON SUBUNIT HOMOLOG 1-RELATED"/>
    <property type="match status" value="1"/>
</dbReference>
<proteinExistence type="predicted"/>
<evidence type="ECO:0000313" key="4">
    <source>
        <dbReference type="Proteomes" id="UP001174997"/>
    </source>
</evidence>
<dbReference type="PANTHER" id="PTHR24359">
    <property type="entry name" value="SERINE/THREONINE-PROTEIN KINASE SBK1"/>
    <property type="match status" value="1"/>
</dbReference>
<dbReference type="GO" id="GO:0004674">
    <property type="term" value="F:protein serine/threonine kinase activity"/>
    <property type="evidence" value="ECO:0007669"/>
    <property type="project" value="TreeGrafter"/>
</dbReference>
<evidence type="ECO:0000256" key="1">
    <source>
        <dbReference type="SAM" id="MobiDB-lite"/>
    </source>
</evidence>